<sequence>MLTPIAGWAPEWLAPLTMLSVGGLIMSIAPIATVGPQALTLGYIRHSHAAAPSQTAQAIPASVQDKVSISSAGSAKQQEEAAESAAQAAKENESGEG</sequence>
<dbReference type="EMBL" id="PQWB01000147">
    <property type="protein sequence ID" value="POZ60279.1"/>
    <property type="molecule type" value="Genomic_DNA"/>
</dbReference>
<keyword evidence="4" id="KW-1185">Reference proteome</keyword>
<evidence type="ECO:0000256" key="2">
    <source>
        <dbReference type="SAM" id="Phobius"/>
    </source>
</evidence>
<dbReference type="Proteomes" id="UP000237082">
    <property type="component" value="Unassembled WGS sequence"/>
</dbReference>
<comment type="caution">
    <text evidence="3">The sequence shown here is derived from an EMBL/GenBank/DDBJ whole genome shotgun (WGS) entry which is preliminary data.</text>
</comment>
<name>A0A2S5DB28_9NEIS</name>
<evidence type="ECO:0000256" key="1">
    <source>
        <dbReference type="SAM" id="MobiDB-lite"/>
    </source>
</evidence>
<organism evidence="3 4">
    <name type="scientific">Chromobacterium alticapitis</name>
    <dbReference type="NCBI Taxonomy" id="2073169"/>
    <lineage>
        <taxon>Bacteria</taxon>
        <taxon>Pseudomonadati</taxon>
        <taxon>Pseudomonadota</taxon>
        <taxon>Betaproteobacteria</taxon>
        <taxon>Neisseriales</taxon>
        <taxon>Chromobacteriaceae</taxon>
        <taxon>Chromobacterium</taxon>
    </lineage>
</organism>
<keyword evidence="2" id="KW-0812">Transmembrane</keyword>
<accession>A0A2S5DB28</accession>
<keyword evidence="2" id="KW-1133">Transmembrane helix</keyword>
<feature type="transmembrane region" description="Helical" evidence="2">
    <location>
        <begin position="12"/>
        <end position="35"/>
    </location>
</feature>
<feature type="region of interest" description="Disordered" evidence="1">
    <location>
        <begin position="68"/>
        <end position="97"/>
    </location>
</feature>
<proteinExistence type="predicted"/>
<evidence type="ECO:0000313" key="3">
    <source>
        <dbReference type="EMBL" id="POZ60279.1"/>
    </source>
</evidence>
<gene>
    <name evidence="3" type="ORF">C2I19_19695</name>
</gene>
<protein>
    <submittedName>
        <fullName evidence="3">Uncharacterized protein</fullName>
    </submittedName>
</protein>
<evidence type="ECO:0000313" key="4">
    <source>
        <dbReference type="Proteomes" id="UP000237082"/>
    </source>
</evidence>
<keyword evidence="2" id="KW-0472">Membrane</keyword>
<reference evidence="4" key="1">
    <citation type="submission" date="2018-02" db="EMBL/GenBank/DDBJ databases">
        <authorList>
            <person name="O'Hara-Hanley K."/>
            <person name="Soby S."/>
        </authorList>
    </citation>
    <scope>NUCLEOTIDE SEQUENCE [LARGE SCALE GENOMIC DNA]</scope>
    <source>
        <strain evidence="4">MWU14-2602</strain>
    </source>
</reference>
<dbReference type="AlphaFoldDB" id="A0A2S5DB28"/>